<dbReference type="InterPro" id="IPR003593">
    <property type="entry name" value="AAA+_ATPase"/>
</dbReference>
<name>W7CH77_9LIST</name>
<dbReference type="OrthoDB" id="9804819at2"/>
<dbReference type="STRING" id="1265861.BCAMP_10775"/>
<dbReference type="PROSITE" id="PS50893">
    <property type="entry name" value="ABC_TRANSPORTER_2"/>
    <property type="match status" value="1"/>
</dbReference>
<keyword evidence="7" id="KW-1185">Reference proteome</keyword>
<feature type="domain" description="ABC transporter" evidence="5">
    <location>
        <begin position="2"/>
        <end position="231"/>
    </location>
</feature>
<evidence type="ECO:0000313" key="6">
    <source>
        <dbReference type="EMBL" id="EUJ36290.1"/>
    </source>
</evidence>
<dbReference type="GO" id="GO:0005524">
    <property type="term" value="F:ATP binding"/>
    <property type="evidence" value="ECO:0007669"/>
    <property type="project" value="UniProtKB-KW"/>
</dbReference>
<dbReference type="CDD" id="cd03230">
    <property type="entry name" value="ABC_DR_subfamily_A"/>
    <property type="match status" value="1"/>
</dbReference>
<dbReference type="RefSeq" id="WP_035315350.1">
    <property type="nucleotide sequence ID" value="NZ_AODH01000047.1"/>
</dbReference>
<keyword evidence="4 6" id="KW-0067">ATP-binding</keyword>
<dbReference type="GO" id="GO:0016887">
    <property type="term" value="F:ATP hydrolysis activity"/>
    <property type="evidence" value="ECO:0007669"/>
    <property type="project" value="InterPro"/>
</dbReference>
<dbReference type="EMBL" id="AODH01000047">
    <property type="protein sequence ID" value="EUJ36290.1"/>
    <property type="molecule type" value="Genomic_DNA"/>
</dbReference>
<keyword evidence="3" id="KW-0547">Nucleotide-binding</keyword>
<keyword evidence="2" id="KW-0813">Transport</keyword>
<dbReference type="Gene3D" id="3.40.50.300">
    <property type="entry name" value="P-loop containing nucleotide triphosphate hydrolases"/>
    <property type="match status" value="1"/>
</dbReference>
<dbReference type="Proteomes" id="UP000019243">
    <property type="component" value="Unassembled WGS sequence"/>
</dbReference>
<organism evidence="6 7">
    <name type="scientific">Brochothrix campestris FSL F6-1037</name>
    <dbReference type="NCBI Taxonomy" id="1265861"/>
    <lineage>
        <taxon>Bacteria</taxon>
        <taxon>Bacillati</taxon>
        <taxon>Bacillota</taxon>
        <taxon>Bacilli</taxon>
        <taxon>Bacillales</taxon>
        <taxon>Listeriaceae</taxon>
        <taxon>Brochothrix</taxon>
    </lineage>
</organism>
<evidence type="ECO:0000313" key="7">
    <source>
        <dbReference type="Proteomes" id="UP000019243"/>
    </source>
</evidence>
<evidence type="ECO:0000256" key="2">
    <source>
        <dbReference type="ARBA" id="ARBA00022448"/>
    </source>
</evidence>
<reference evidence="6 7" key="1">
    <citation type="submission" date="2012-12" db="EMBL/GenBank/DDBJ databases">
        <title>Novel taxa of Listeriaceae from agricultural environments in the United States.</title>
        <authorList>
            <person name="den Bakker H.C."/>
            <person name="Allred A."/>
            <person name="Warchocki S."/>
            <person name="Wright E.M."/>
            <person name="Burrell A."/>
            <person name="Nightingale K.K."/>
            <person name="Kephart D."/>
            <person name="Wiedmann M."/>
        </authorList>
    </citation>
    <scope>NUCLEOTIDE SEQUENCE [LARGE SCALE GENOMIC DNA]</scope>
    <source>
        <strain evidence="6 7">FSL F6-1037</strain>
    </source>
</reference>
<dbReference type="PANTHER" id="PTHR43335">
    <property type="entry name" value="ABC TRANSPORTER, ATP-BINDING PROTEIN"/>
    <property type="match status" value="1"/>
</dbReference>
<evidence type="ECO:0000256" key="1">
    <source>
        <dbReference type="ARBA" id="ARBA00005417"/>
    </source>
</evidence>
<evidence type="ECO:0000256" key="4">
    <source>
        <dbReference type="ARBA" id="ARBA00022840"/>
    </source>
</evidence>
<dbReference type="Pfam" id="PF00005">
    <property type="entry name" value="ABC_tran"/>
    <property type="match status" value="1"/>
</dbReference>
<dbReference type="InterPro" id="IPR027417">
    <property type="entry name" value="P-loop_NTPase"/>
</dbReference>
<comment type="similarity">
    <text evidence="1">Belongs to the ABC transporter superfamily.</text>
</comment>
<comment type="caution">
    <text evidence="6">The sequence shown here is derived from an EMBL/GenBank/DDBJ whole genome shotgun (WGS) entry which is preliminary data.</text>
</comment>
<gene>
    <name evidence="6" type="ORF">BCAMP_10775</name>
</gene>
<evidence type="ECO:0000259" key="5">
    <source>
        <dbReference type="PROSITE" id="PS50893"/>
    </source>
</evidence>
<dbReference type="PATRIC" id="fig|1265861.3.peg.2117"/>
<sequence>MLEVVGLSKCFKTKTVLSNVTFTIPTTGIHGLIGANGAGKTTTMKLLLGLLAPDEGTITFNGERVKPHQNAMTPSIGYLPDVPQFYGYLTAAEYLLLCGELAGQSPAERNQTTQTLLKKVGLEKQATQRIQGFSRGMKQRLGIAQALVTRPQLLICDEPTSALDPKGRHEVLALLTELKREMAIVLSTHLLQDAAAICDSVMMMHQGTIVYAGTLPDLYANYETEAVLLACHTDEAVATLRQSLATCAWAKNIKQVGTTLEVNVSAYDQVYPLLLQLLITVGLQPDISRVEPQLEQIYLEVIQ</sequence>
<dbReference type="SUPFAM" id="SSF52540">
    <property type="entry name" value="P-loop containing nucleoside triphosphate hydrolases"/>
    <property type="match status" value="1"/>
</dbReference>
<dbReference type="SMART" id="SM00382">
    <property type="entry name" value="AAA"/>
    <property type="match status" value="1"/>
</dbReference>
<accession>W7CH77</accession>
<dbReference type="PANTHER" id="PTHR43335:SF11">
    <property type="entry name" value="ABC TRANSPORTER RELATED"/>
    <property type="match status" value="1"/>
</dbReference>
<protein>
    <submittedName>
        <fullName evidence="6">ABC transporter bacitracin/multidrug-family ATP-binding protein</fullName>
    </submittedName>
</protein>
<evidence type="ECO:0000256" key="3">
    <source>
        <dbReference type="ARBA" id="ARBA00022741"/>
    </source>
</evidence>
<proteinExistence type="inferred from homology"/>
<dbReference type="InterPro" id="IPR003439">
    <property type="entry name" value="ABC_transporter-like_ATP-bd"/>
</dbReference>
<dbReference type="AlphaFoldDB" id="W7CH77"/>